<evidence type="ECO:0000313" key="5">
    <source>
        <dbReference type="Proteomes" id="UP001200642"/>
    </source>
</evidence>
<dbReference type="AlphaFoldDB" id="A0AAE3JNB1"/>
<dbReference type="PANTHER" id="PTHR34216">
    <property type="match status" value="1"/>
</dbReference>
<evidence type="ECO:0000259" key="3">
    <source>
        <dbReference type="Pfam" id="PF01522"/>
    </source>
</evidence>
<organism evidence="4 5">
    <name type="scientific">Cerina litoralis</name>
    <dbReference type="NCBI Taxonomy" id="2874477"/>
    <lineage>
        <taxon>Bacteria</taxon>
        <taxon>Pseudomonadati</taxon>
        <taxon>Bacteroidota</taxon>
        <taxon>Flavobacteriia</taxon>
        <taxon>Flavobacteriales</taxon>
        <taxon>Flavobacteriaceae</taxon>
        <taxon>Cerina</taxon>
    </lineage>
</organism>
<evidence type="ECO:0000256" key="1">
    <source>
        <dbReference type="ARBA" id="ARBA00004613"/>
    </source>
</evidence>
<dbReference type="EMBL" id="JAIRBC010000003">
    <property type="protein sequence ID" value="MCG2459691.1"/>
    <property type="molecule type" value="Genomic_DNA"/>
</dbReference>
<gene>
    <name evidence="4" type="ORF">K8352_02910</name>
</gene>
<dbReference type="InterPro" id="IPR002509">
    <property type="entry name" value="NODB_dom"/>
</dbReference>
<dbReference type="PANTHER" id="PTHR34216:SF3">
    <property type="entry name" value="POLY-BETA-1,6-N-ACETYL-D-GLUCOSAMINE N-DEACETYLASE"/>
    <property type="match status" value="1"/>
</dbReference>
<feature type="domain" description="NodB homology" evidence="3">
    <location>
        <begin position="2"/>
        <end position="118"/>
    </location>
</feature>
<protein>
    <submittedName>
        <fullName evidence="4">Polysaccharide deacetylase family protein</fullName>
    </submittedName>
</protein>
<dbReference type="GO" id="GO:0016810">
    <property type="term" value="F:hydrolase activity, acting on carbon-nitrogen (but not peptide) bonds"/>
    <property type="evidence" value="ECO:0007669"/>
    <property type="project" value="InterPro"/>
</dbReference>
<reference evidence="4" key="1">
    <citation type="submission" date="2023-02" db="EMBL/GenBank/DDBJ databases">
        <title>Genome of Flavobacteriaceae gen. nov. sp. strain F89.</title>
        <authorList>
            <person name="Wang Y."/>
        </authorList>
    </citation>
    <scope>NUCLEOTIDE SEQUENCE</scope>
    <source>
        <strain evidence="4">F89</strain>
    </source>
</reference>
<dbReference type="RefSeq" id="WP_317900836.1">
    <property type="nucleotide sequence ID" value="NZ_JAIRBC010000003.1"/>
</dbReference>
<keyword evidence="5" id="KW-1185">Reference proteome</keyword>
<dbReference type="InterPro" id="IPR051398">
    <property type="entry name" value="Polysacch_Deacetylase"/>
</dbReference>
<keyword evidence="2" id="KW-0732">Signal</keyword>
<proteinExistence type="predicted"/>
<comment type="subcellular location">
    <subcellularLocation>
        <location evidence="1">Secreted</location>
    </subcellularLocation>
</comment>
<comment type="caution">
    <text evidence="4">The sequence shown here is derived from an EMBL/GenBank/DDBJ whole genome shotgun (WGS) entry which is preliminary data.</text>
</comment>
<dbReference type="InterPro" id="IPR011330">
    <property type="entry name" value="Glyco_hydro/deAcase_b/a-brl"/>
</dbReference>
<sequence length="238" mass="27789">MKIITTSWDDGYPADNRIAELLHKYNMAGTFYVPKRNDEYEVMKEDAISDISQQFEIGGHTLNHVRIRSTSNDLFEREILGCYIWLEEFLDIKPLSFCFPGGVFNKPAMEYALNSGFKLLRTTELLSTTGLNSNSLLPTTLQLYKHDHSTYFKHLLKQFKFNSIWLYAHSGTRADLFKMVDFYLRQIDDYGGCFHLWGHSWEIEKFNLWKDLEEILKLISGNGKFKYLPNAGLLEENN</sequence>
<name>A0AAE3JNB1_9FLAO</name>
<evidence type="ECO:0000256" key="2">
    <source>
        <dbReference type="ARBA" id="ARBA00022729"/>
    </source>
</evidence>
<dbReference type="SUPFAM" id="SSF88713">
    <property type="entry name" value="Glycoside hydrolase/deacetylase"/>
    <property type="match status" value="1"/>
</dbReference>
<dbReference type="GO" id="GO:0005975">
    <property type="term" value="P:carbohydrate metabolic process"/>
    <property type="evidence" value="ECO:0007669"/>
    <property type="project" value="InterPro"/>
</dbReference>
<dbReference type="GO" id="GO:0005576">
    <property type="term" value="C:extracellular region"/>
    <property type="evidence" value="ECO:0007669"/>
    <property type="project" value="UniProtKB-SubCell"/>
</dbReference>
<accession>A0AAE3JNB1</accession>
<dbReference type="Proteomes" id="UP001200642">
    <property type="component" value="Unassembled WGS sequence"/>
</dbReference>
<dbReference type="Pfam" id="PF01522">
    <property type="entry name" value="Polysacc_deac_1"/>
    <property type="match status" value="1"/>
</dbReference>
<dbReference type="Gene3D" id="3.20.20.370">
    <property type="entry name" value="Glycoside hydrolase/deacetylase"/>
    <property type="match status" value="1"/>
</dbReference>
<evidence type="ECO:0000313" key="4">
    <source>
        <dbReference type="EMBL" id="MCG2459691.1"/>
    </source>
</evidence>